<dbReference type="Gene3D" id="1.10.287.130">
    <property type="match status" value="1"/>
</dbReference>
<evidence type="ECO:0000256" key="11">
    <source>
        <dbReference type="SAM" id="Phobius"/>
    </source>
</evidence>
<organism evidence="13 14">
    <name type="scientific">Arthrobacter hankyongi</name>
    <dbReference type="NCBI Taxonomy" id="2904801"/>
    <lineage>
        <taxon>Bacteria</taxon>
        <taxon>Bacillati</taxon>
        <taxon>Actinomycetota</taxon>
        <taxon>Actinomycetes</taxon>
        <taxon>Micrococcales</taxon>
        <taxon>Micrococcaceae</taxon>
        <taxon>Arthrobacter</taxon>
    </lineage>
</organism>
<dbReference type="InterPro" id="IPR050428">
    <property type="entry name" value="TCS_sensor_his_kinase"/>
</dbReference>
<dbReference type="InterPro" id="IPR005467">
    <property type="entry name" value="His_kinase_dom"/>
</dbReference>
<dbReference type="CDD" id="cd00082">
    <property type="entry name" value="HisKA"/>
    <property type="match status" value="1"/>
</dbReference>
<comment type="catalytic activity">
    <reaction evidence="1">
        <text>ATP + protein L-histidine = ADP + protein N-phospho-L-histidine.</text>
        <dbReference type="EC" id="2.7.13.3"/>
    </reaction>
</comment>
<proteinExistence type="predicted"/>
<keyword evidence="10 11" id="KW-0472">Membrane</keyword>
<feature type="transmembrane region" description="Helical" evidence="11">
    <location>
        <begin position="20"/>
        <end position="43"/>
    </location>
</feature>
<protein>
    <recommendedName>
        <fullName evidence="3">histidine kinase</fullName>
        <ecNumber evidence="3">2.7.13.3</ecNumber>
    </recommendedName>
</protein>
<evidence type="ECO:0000259" key="12">
    <source>
        <dbReference type="PROSITE" id="PS50109"/>
    </source>
</evidence>
<evidence type="ECO:0000256" key="7">
    <source>
        <dbReference type="ARBA" id="ARBA00022777"/>
    </source>
</evidence>
<keyword evidence="5" id="KW-0808">Transferase</keyword>
<sequence>MNGREQAELRQAVKRLAVRFTALMLVLLALVGALVYTIVASAASQSVQQALREATQAAEPKEVPPGVFVAVLDAGRLEVSRGMPEGLPVREAMSRVSAGAGTVEEQVDVGGRLFTVRTVRHEGMTVQAAVDLHESREELRRLLLALGMAGLLAVGVAVFIAVWMARRAMQPMAEALAMQRRFVADASHELRTPLTLLSTRAQLLRRRLGRDAAGGNWQEIAGGVDEILEDSRQLTGILEDLLISADPREAASPEPVQLQAEADSAVAAQGPLAARRGLELVRTGDQAAVTVAGSKVSLQRVFTALIANALDHARSKVQVEVTARGRDAVIRVSDDGEGFAPMAASRAFERFASSRSDSGSQRHYGLGLALVAEIAARHHGTVRIEPARPGQGATVVVTLPLVQPSS</sequence>
<dbReference type="EMBL" id="JAKLTQ010000027">
    <property type="protein sequence ID" value="MCG2624574.1"/>
    <property type="molecule type" value="Genomic_DNA"/>
</dbReference>
<dbReference type="InterPro" id="IPR003661">
    <property type="entry name" value="HisK_dim/P_dom"/>
</dbReference>
<dbReference type="Gene3D" id="3.30.565.10">
    <property type="entry name" value="Histidine kinase-like ATPase, C-terminal domain"/>
    <property type="match status" value="1"/>
</dbReference>
<dbReference type="CDD" id="cd00075">
    <property type="entry name" value="HATPase"/>
    <property type="match status" value="1"/>
</dbReference>
<accession>A0ABS9LD09</accession>
<reference evidence="13" key="1">
    <citation type="submission" date="2022-01" db="EMBL/GenBank/DDBJ databases">
        <authorList>
            <person name="Jo J.-H."/>
            <person name="Im W.-T."/>
        </authorList>
    </citation>
    <scope>NUCLEOTIDE SEQUENCE</scope>
    <source>
        <strain evidence="13">I2-34</strain>
    </source>
</reference>
<dbReference type="InterPro" id="IPR004358">
    <property type="entry name" value="Sig_transdc_His_kin-like_C"/>
</dbReference>
<evidence type="ECO:0000256" key="2">
    <source>
        <dbReference type="ARBA" id="ARBA00004236"/>
    </source>
</evidence>
<dbReference type="InterPro" id="IPR036097">
    <property type="entry name" value="HisK_dim/P_sf"/>
</dbReference>
<dbReference type="InterPro" id="IPR003594">
    <property type="entry name" value="HATPase_dom"/>
</dbReference>
<feature type="transmembrane region" description="Helical" evidence="11">
    <location>
        <begin position="142"/>
        <end position="165"/>
    </location>
</feature>
<name>A0ABS9LD09_9MICC</name>
<dbReference type="SUPFAM" id="SSF47384">
    <property type="entry name" value="Homodimeric domain of signal transducing histidine kinase"/>
    <property type="match status" value="1"/>
</dbReference>
<comment type="caution">
    <text evidence="13">The sequence shown here is derived from an EMBL/GenBank/DDBJ whole genome shotgun (WGS) entry which is preliminary data.</text>
</comment>
<dbReference type="PANTHER" id="PTHR45436">
    <property type="entry name" value="SENSOR HISTIDINE KINASE YKOH"/>
    <property type="match status" value="1"/>
</dbReference>
<dbReference type="EC" id="2.7.13.3" evidence="3"/>
<evidence type="ECO:0000256" key="1">
    <source>
        <dbReference type="ARBA" id="ARBA00000085"/>
    </source>
</evidence>
<evidence type="ECO:0000256" key="6">
    <source>
        <dbReference type="ARBA" id="ARBA00022692"/>
    </source>
</evidence>
<keyword evidence="7 13" id="KW-0418">Kinase</keyword>
<evidence type="ECO:0000256" key="4">
    <source>
        <dbReference type="ARBA" id="ARBA00022553"/>
    </source>
</evidence>
<dbReference type="SMART" id="SM00388">
    <property type="entry name" value="HisKA"/>
    <property type="match status" value="1"/>
</dbReference>
<evidence type="ECO:0000313" key="14">
    <source>
        <dbReference type="Proteomes" id="UP001165368"/>
    </source>
</evidence>
<dbReference type="InterPro" id="IPR036890">
    <property type="entry name" value="HATPase_C_sf"/>
</dbReference>
<evidence type="ECO:0000256" key="9">
    <source>
        <dbReference type="ARBA" id="ARBA00023012"/>
    </source>
</evidence>
<keyword evidence="6 11" id="KW-0812">Transmembrane</keyword>
<gene>
    <name evidence="13" type="ORF">LVY72_22035</name>
</gene>
<evidence type="ECO:0000256" key="8">
    <source>
        <dbReference type="ARBA" id="ARBA00022989"/>
    </source>
</evidence>
<dbReference type="RefSeq" id="WP_237826662.1">
    <property type="nucleotide sequence ID" value="NZ_JAKLTQ010000027.1"/>
</dbReference>
<dbReference type="SMART" id="SM00387">
    <property type="entry name" value="HATPase_c"/>
    <property type="match status" value="1"/>
</dbReference>
<evidence type="ECO:0000256" key="5">
    <source>
        <dbReference type="ARBA" id="ARBA00022679"/>
    </source>
</evidence>
<keyword evidence="8 11" id="KW-1133">Transmembrane helix</keyword>
<dbReference type="Pfam" id="PF02518">
    <property type="entry name" value="HATPase_c"/>
    <property type="match status" value="1"/>
</dbReference>
<keyword evidence="4" id="KW-0597">Phosphoprotein</keyword>
<dbReference type="SUPFAM" id="SSF55874">
    <property type="entry name" value="ATPase domain of HSP90 chaperone/DNA topoisomerase II/histidine kinase"/>
    <property type="match status" value="1"/>
</dbReference>
<dbReference type="PROSITE" id="PS50109">
    <property type="entry name" value="HIS_KIN"/>
    <property type="match status" value="1"/>
</dbReference>
<keyword evidence="14" id="KW-1185">Reference proteome</keyword>
<dbReference type="Pfam" id="PF00512">
    <property type="entry name" value="HisKA"/>
    <property type="match status" value="1"/>
</dbReference>
<dbReference type="GO" id="GO:0016301">
    <property type="term" value="F:kinase activity"/>
    <property type="evidence" value="ECO:0007669"/>
    <property type="project" value="UniProtKB-KW"/>
</dbReference>
<dbReference type="PRINTS" id="PR00344">
    <property type="entry name" value="BCTRLSENSOR"/>
</dbReference>
<evidence type="ECO:0000313" key="13">
    <source>
        <dbReference type="EMBL" id="MCG2624574.1"/>
    </source>
</evidence>
<comment type="subcellular location">
    <subcellularLocation>
        <location evidence="2">Cell membrane</location>
    </subcellularLocation>
</comment>
<dbReference type="PANTHER" id="PTHR45436:SF5">
    <property type="entry name" value="SENSOR HISTIDINE KINASE TRCS"/>
    <property type="match status" value="1"/>
</dbReference>
<evidence type="ECO:0000256" key="10">
    <source>
        <dbReference type="ARBA" id="ARBA00023136"/>
    </source>
</evidence>
<feature type="domain" description="Histidine kinase" evidence="12">
    <location>
        <begin position="185"/>
        <end position="403"/>
    </location>
</feature>
<keyword evidence="9" id="KW-0902">Two-component regulatory system</keyword>
<evidence type="ECO:0000256" key="3">
    <source>
        <dbReference type="ARBA" id="ARBA00012438"/>
    </source>
</evidence>
<dbReference type="Proteomes" id="UP001165368">
    <property type="component" value="Unassembled WGS sequence"/>
</dbReference>